<dbReference type="EMBL" id="JALXMO010000004">
    <property type="protein sequence ID" value="MCT1606349.1"/>
    <property type="molecule type" value="Genomic_DNA"/>
</dbReference>
<organism evidence="3 4">
    <name type="scientific">Nesterenkonia massiliensis</name>
    <dbReference type="NCBI Taxonomy" id="1232429"/>
    <lineage>
        <taxon>Bacteria</taxon>
        <taxon>Bacillati</taxon>
        <taxon>Actinomycetota</taxon>
        <taxon>Actinomycetes</taxon>
        <taxon>Micrococcales</taxon>
        <taxon>Micrococcaceae</taxon>
        <taxon>Nesterenkonia</taxon>
    </lineage>
</organism>
<accession>A0ABT2HP76</accession>
<evidence type="ECO:0000256" key="2">
    <source>
        <dbReference type="SAM" id="SignalP"/>
    </source>
</evidence>
<evidence type="ECO:0000313" key="3">
    <source>
        <dbReference type="EMBL" id="MCT1606349.1"/>
    </source>
</evidence>
<evidence type="ECO:0000313" key="4">
    <source>
        <dbReference type="Proteomes" id="UP001205046"/>
    </source>
</evidence>
<feature type="region of interest" description="Disordered" evidence="1">
    <location>
        <begin position="21"/>
        <end position="73"/>
    </location>
</feature>
<proteinExistence type="predicted"/>
<feature type="compositionally biased region" description="Low complexity" evidence="1">
    <location>
        <begin position="33"/>
        <end position="45"/>
    </location>
</feature>
<dbReference type="Proteomes" id="UP001205046">
    <property type="component" value="Unassembled WGS sequence"/>
</dbReference>
<feature type="compositionally biased region" description="Acidic residues" evidence="1">
    <location>
        <begin position="46"/>
        <end position="58"/>
    </location>
</feature>
<sequence>MSTLTALVLVSALALSACANGDGQEEPIDEPTAGAEASAEGAAADAAEDGGEDEEQIEPSDRPTFEAGGPSPRLAVTYDGGVSVIDGATLEVLGDFSAQGFVRVNPAGDGRHVFLAEGDSFRLLDAGTWGESHGDHNDYYTTDPLLTDIAVDGDTPAHVVAH</sequence>
<comment type="caution">
    <text evidence="3">The sequence shown here is derived from an EMBL/GenBank/DDBJ whole genome shotgun (WGS) entry which is preliminary data.</text>
</comment>
<reference evidence="3 4" key="1">
    <citation type="submission" date="2022-04" db="EMBL/GenBank/DDBJ databases">
        <title>Human microbiome associated bacterial genomes.</title>
        <authorList>
            <person name="Sandstrom S."/>
            <person name="Salamzade R."/>
            <person name="Kalan L.R."/>
        </authorList>
    </citation>
    <scope>NUCLEOTIDE SEQUENCE [LARGE SCALE GENOMIC DNA]</scope>
    <source>
        <strain evidence="4">p3-SID767</strain>
    </source>
</reference>
<name>A0ABT2HP76_9MICC</name>
<protein>
    <submittedName>
        <fullName evidence="3">Uncharacterized protein</fullName>
    </submittedName>
</protein>
<keyword evidence="4" id="KW-1185">Reference proteome</keyword>
<feature type="signal peptide" evidence="2">
    <location>
        <begin position="1"/>
        <end position="19"/>
    </location>
</feature>
<evidence type="ECO:0000256" key="1">
    <source>
        <dbReference type="SAM" id="MobiDB-lite"/>
    </source>
</evidence>
<feature type="non-terminal residue" evidence="3">
    <location>
        <position position="162"/>
    </location>
</feature>
<gene>
    <name evidence="3" type="ORF">M3B43_03220</name>
</gene>
<feature type="chain" id="PRO_5045996074" evidence="2">
    <location>
        <begin position="20"/>
        <end position="162"/>
    </location>
</feature>
<keyword evidence="2" id="KW-0732">Signal</keyword>